<dbReference type="GO" id="GO:0000781">
    <property type="term" value="C:chromosome, telomeric region"/>
    <property type="evidence" value="ECO:0007669"/>
    <property type="project" value="EnsemblFungi"/>
</dbReference>
<dbReference type="OMA" id="FRIIGQV"/>
<dbReference type="Pfam" id="PF08661">
    <property type="entry name" value="Rep_fac-A_3"/>
    <property type="match status" value="1"/>
</dbReference>
<dbReference type="GO" id="GO:0007004">
    <property type="term" value="P:telomere maintenance via telomerase"/>
    <property type="evidence" value="ECO:0007669"/>
    <property type="project" value="EnsemblFungi"/>
</dbReference>
<dbReference type="eggNOG" id="ENOG502S18S">
    <property type="taxonomic scope" value="Eukaryota"/>
</dbReference>
<dbReference type="KEGG" id="ncs:NCAS_0I02910"/>
<dbReference type="GO" id="GO:0000724">
    <property type="term" value="P:double-strand break repair via homologous recombination"/>
    <property type="evidence" value="ECO:0007669"/>
    <property type="project" value="EnsemblFungi"/>
</dbReference>
<gene>
    <name evidence="4" type="primary">NCAS0I02910</name>
    <name evidence="4" type="ordered locus">NCAS_0I02910</name>
</gene>
<dbReference type="STRING" id="1064592.G0VKC5"/>
<evidence type="ECO:0000313" key="5">
    <source>
        <dbReference type="Proteomes" id="UP000001640"/>
    </source>
</evidence>
<dbReference type="GO" id="GO:0007131">
    <property type="term" value="P:reciprocal meiotic recombination"/>
    <property type="evidence" value="ECO:0007669"/>
    <property type="project" value="EnsemblFungi"/>
</dbReference>
<dbReference type="GO" id="GO:0043565">
    <property type="term" value="F:sequence-specific DNA binding"/>
    <property type="evidence" value="ECO:0007669"/>
    <property type="project" value="EnsemblFungi"/>
</dbReference>
<proteinExistence type="inferred from homology"/>
<comment type="similarity">
    <text evidence="2">Belongs to the replication factor A protein 3 family.</text>
</comment>
<dbReference type="FunCoup" id="G0VKC5">
    <property type="interactions" value="173"/>
</dbReference>
<dbReference type="GO" id="GO:0016567">
    <property type="term" value="P:protein ubiquitination"/>
    <property type="evidence" value="ECO:0007669"/>
    <property type="project" value="EnsemblFungi"/>
</dbReference>
<protein>
    <recommendedName>
        <fullName evidence="6">Replication factor A protein 3</fullName>
    </recommendedName>
</protein>
<comment type="subcellular location">
    <subcellularLocation>
        <location evidence="1">Nucleus</location>
    </subcellularLocation>
</comment>
<dbReference type="GO" id="GO:0006260">
    <property type="term" value="P:DNA replication"/>
    <property type="evidence" value="ECO:0007669"/>
    <property type="project" value="EnsemblFungi"/>
</dbReference>
<dbReference type="HOGENOM" id="CLU_2098758_0_0_1"/>
<evidence type="ECO:0000256" key="3">
    <source>
        <dbReference type="ARBA" id="ARBA00023242"/>
    </source>
</evidence>
<reference evidence="4 5" key="1">
    <citation type="journal article" date="2011" name="Proc. Natl. Acad. Sci. U.S.A.">
        <title>Evolutionary erosion of yeast sex chromosomes by mating-type switching accidents.</title>
        <authorList>
            <person name="Gordon J.L."/>
            <person name="Armisen D."/>
            <person name="Proux-Wera E."/>
            <person name="Oheigeartaigh S.S."/>
            <person name="Byrne K.P."/>
            <person name="Wolfe K.H."/>
        </authorList>
    </citation>
    <scope>NUCLEOTIDE SEQUENCE [LARGE SCALE GENOMIC DNA]</scope>
    <source>
        <strain evidence="5">ATCC 76901 / BCRC 22586 / CBS 4309 / NBRC 1992 / NRRL Y-12630</strain>
    </source>
</reference>
<dbReference type="GO" id="GO:0006265">
    <property type="term" value="P:DNA topological change"/>
    <property type="evidence" value="ECO:0007669"/>
    <property type="project" value="EnsemblFungi"/>
</dbReference>
<organism evidence="4 5">
    <name type="scientific">Naumovozyma castellii</name>
    <name type="common">Yeast</name>
    <name type="synonym">Saccharomyces castellii</name>
    <dbReference type="NCBI Taxonomy" id="27288"/>
    <lineage>
        <taxon>Eukaryota</taxon>
        <taxon>Fungi</taxon>
        <taxon>Dikarya</taxon>
        <taxon>Ascomycota</taxon>
        <taxon>Saccharomycotina</taxon>
        <taxon>Saccharomycetes</taxon>
        <taxon>Saccharomycetales</taxon>
        <taxon>Saccharomycetaceae</taxon>
        <taxon>Naumovozyma</taxon>
    </lineage>
</organism>
<dbReference type="GO" id="GO:0030491">
    <property type="term" value="P:heteroduplex formation"/>
    <property type="evidence" value="ECO:0007669"/>
    <property type="project" value="EnsemblFungi"/>
</dbReference>
<sequence length="118" mass="13118">MASETPRLDPTEIGNSSSSLLFRIVAQVKSQPSESTLILASPTRANEMITLDHVRFSIPNKTFEAGKWYEFICRGNDQGEVGFLILDSIPCVLGEDEEISLDAIVALQNLNKKFPEIY</sequence>
<evidence type="ECO:0000313" key="4">
    <source>
        <dbReference type="EMBL" id="CCC71959.1"/>
    </source>
</evidence>
<dbReference type="Proteomes" id="UP000001640">
    <property type="component" value="Chromosome 9"/>
</dbReference>
<dbReference type="GO" id="GO:0006289">
    <property type="term" value="P:nucleotide-excision repair"/>
    <property type="evidence" value="ECO:0007669"/>
    <property type="project" value="EnsemblFungi"/>
</dbReference>
<dbReference type="InterPro" id="IPR013970">
    <property type="entry name" value="Rfa2"/>
</dbReference>
<dbReference type="GeneID" id="96905646"/>
<keyword evidence="5" id="KW-1185">Reference proteome</keyword>
<dbReference type="OrthoDB" id="4040097at2759"/>
<dbReference type="GO" id="GO:0045184">
    <property type="term" value="P:establishment of protein localization"/>
    <property type="evidence" value="ECO:0007669"/>
    <property type="project" value="EnsemblFungi"/>
</dbReference>
<accession>G0VKC5</accession>
<reference key="2">
    <citation type="submission" date="2011-08" db="EMBL/GenBank/DDBJ databases">
        <title>Genome sequence of Naumovozyma castellii.</title>
        <authorList>
            <person name="Gordon J.L."/>
            <person name="Armisen D."/>
            <person name="Proux-Wera E."/>
            <person name="OhEigeartaigh S.S."/>
            <person name="Byrne K.P."/>
            <person name="Wolfe K.H."/>
        </authorList>
    </citation>
    <scope>NUCLEOTIDE SEQUENCE</scope>
    <source>
        <strain>Type strain:CBS 4309</strain>
    </source>
</reference>
<dbReference type="GO" id="GO:0000722">
    <property type="term" value="P:telomere maintenance via recombination"/>
    <property type="evidence" value="ECO:0007669"/>
    <property type="project" value="EnsemblFungi"/>
</dbReference>
<dbReference type="RefSeq" id="XP_003678301.1">
    <property type="nucleotide sequence ID" value="XM_003678253.1"/>
</dbReference>
<evidence type="ECO:0000256" key="1">
    <source>
        <dbReference type="ARBA" id="ARBA00004123"/>
    </source>
</evidence>
<name>G0VKC5_NAUCA</name>
<dbReference type="GO" id="GO:0005662">
    <property type="term" value="C:DNA replication factor A complex"/>
    <property type="evidence" value="ECO:0007669"/>
    <property type="project" value="EnsemblFungi"/>
</dbReference>
<dbReference type="AlphaFoldDB" id="G0VKC5"/>
<dbReference type="GO" id="GO:0003690">
    <property type="term" value="F:double-stranded DNA binding"/>
    <property type="evidence" value="ECO:0007669"/>
    <property type="project" value="EnsemblFungi"/>
</dbReference>
<dbReference type="InParanoid" id="G0VKC5"/>
<keyword evidence="3" id="KW-0539">Nucleus</keyword>
<evidence type="ECO:0000256" key="2">
    <source>
        <dbReference type="ARBA" id="ARBA00009761"/>
    </source>
</evidence>
<dbReference type="GO" id="GO:0000794">
    <property type="term" value="C:condensed nuclear chromosome"/>
    <property type="evidence" value="ECO:0007669"/>
    <property type="project" value="EnsemblFungi"/>
</dbReference>
<dbReference type="EMBL" id="HE576760">
    <property type="protein sequence ID" value="CCC71959.1"/>
    <property type="molecule type" value="Genomic_DNA"/>
</dbReference>
<evidence type="ECO:0008006" key="6">
    <source>
        <dbReference type="Google" id="ProtNLM"/>
    </source>
</evidence>